<dbReference type="EMBL" id="JBHULN010000005">
    <property type="protein sequence ID" value="MFD2570916.1"/>
    <property type="molecule type" value="Genomic_DNA"/>
</dbReference>
<keyword evidence="1" id="KW-1133">Transmembrane helix</keyword>
<feature type="domain" description="DUF4142" evidence="2">
    <location>
        <begin position="95"/>
        <end position="228"/>
    </location>
</feature>
<dbReference type="PANTHER" id="PTHR38593">
    <property type="entry name" value="BLR2558 PROTEIN"/>
    <property type="match status" value="1"/>
</dbReference>
<dbReference type="Pfam" id="PF13628">
    <property type="entry name" value="DUF4142"/>
    <property type="match status" value="1"/>
</dbReference>
<evidence type="ECO:0000313" key="4">
    <source>
        <dbReference type="Proteomes" id="UP001597469"/>
    </source>
</evidence>
<evidence type="ECO:0000259" key="2">
    <source>
        <dbReference type="Pfam" id="PF13628"/>
    </source>
</evidence>
<name>A0ABW5M2U6_9BACT</name>
<keyword evidence="1" id="KW-0472">Membrane</keyword>
<keyword evidence="1" id="KW-0812">Transmembrane</keyword>
<comment type="caution">
    <text evidence="3">The sequence shown here is derived from an EMBL/GenBank/DDBJ whole genome shotgun (WGS) entry which is preliminary data.</text>
</comment>
<proteinExistence type="predicted"/>
<evidence type="ECO:0000256" key="1">
    <source>
        <dbReference type="SAM" id="Phobius"/>
    </source>
</evidence>
<keyword evidence="4" id="KW-1185">Reference proteome</keyword>
<gene>
    <name evidence="3" type="ORF">ACFSUS_09750</name>
</gene>
<dbReference type="PANTHER" id="PTHR38593:SF1">
    <property type="entry name" value="BLR2558 PROTEIN"/>
    <property type="match status" value="1"/>
</dbReference>
<dbReference type="InterPro" id="IPR012347">
    <property type="entry name" value="Ferritin-like"/>
</dbReference>
<feature type="transmembrane region" description="Helical" evidence="1">
    <location>
        <begin position="32"/>
        <end position="52"/>
    </location>
</feature>
<dbReference type="InterPro" id="IPR025419">
    <property type="entry name" value="DUF4142"/>
</dbReference>
<dbReference type="Gene3D" id="1.20.1260.10">
    <property type="match status" value="1"/>
</dbReference>
<reference evidence="4" key="1">
    <citation type="journal article" date="2019" name="Int. J. Syst. Evol. Microbiol.">
        <title>The Global Catalogue of Microorganisms (GCM) 10K type strain sequencing project: providing services to taxonomists for standard genome sequencing and annotation.</title>
        <authorList>
            <consortium name="The Broad Institute Genomics Platform"/>
            <consortium name="The Broad Institute Genome Sequencing Center for Infectious Disease"/>
            <person name="Wu L."/>
            <person name="Ma J."/>
        </authorList>
    </citation>
    <scope>NUCLEOTIDE SEQUENCE [LARGE SCALE GENOMIC DNA]</scope>
    <source>
        <strain evidence="4">KCTC 42805</strain>
    </source>
</reference>
<sequence>MAYVAANRPVAIATVNNAVTVPLRTYVFTHSIVMKGIIFSLTLVAGILLLAGCSSEPDSNGLAEEINNQRIENASENTPEAKAATSKNDQKDVAEYMVDLADISLAKHVMSLLAIKRSVHPAVQVYAHETVQQEDEERQRLNAQGQQYKITLPSTLSNTSQLMVAKLEEQKTGADFDSYYLSYIAELNDSAISKAQNLIKNTDKPALAGFFENLIATDELHMKKATDLKKSIN</sequence>
<dbReference type="Proteomes" id="UP001597469">
    <property type="component" value="Unassembled WGS sequence"/>
</dbReference>
<organism evidence="3 4">
    <name type="scientific">Spirosoma soli</name>
    <dbReference type="NCBI Taxonomy" id="1770529"/>
    <lineage>
        <taxon>Bacteria</taxon>
        <taxon>Pseudomonadati</taxon>
        <taxon>Bacteroidota</taxon>
        <taxon>Cytophagia</taxon>
        <taxon>Cytophagales</taxon>
        <taxon>Cytophagaceae</taxon>
        <taxon>Spirosoma</taxon>
    </lineage>
</organism>
<evidence type="ECO:0000313" key="3">
    <source>
        <dbReference type="EMBL" id="MFD2570916.1"/>
    </source>
</evidence>
<accession>A0ABW5M2U6</accession>
<protein>
    <submittedName>
        <fullName evidence="3">DUF4142 domain-containing protein</fullName>
    </submittedName>
</protein>